<sequence length="185" mass="20304">MNGRILGVCALLSAGAARAEPVSETYATVGEWEITAGNHGACVMQRSYLLKDNGDQQTLVVFYDAQKKGAVLGWGTRKPKLPPLSDSLDFDLSFSRKGSSLNETWGSQPFQIEKVGDEYRYSHVFKGSADSDRFLRDLGSSEMLALWLGPTVMMARYLNASEAVEKLRECSSKVVGLDTSARLQK</sequence>
<gene>
    <name evidence="2" type="ORF">H9L14_03680</name>
</gene>
<evidence type="ECO:0000313" key="3">
    <source>
        <dbReference type="Proteomes" id="UP000516105"/>
    </source>
</evidence>
<name>A0ABX6T9T9_9SPHN</name>
<proteinExistence type="predicted"/>
<dbReference type="Proteomes" id="UP000516105">
    <property type="component" value="Chromosome"/>
</dbReference>
<evidence type="ECO:0000313" key="2">
    <source>
        <dbReference type="EMBL" id="QNP46314.1"/>
    </source>
</evidence>
<reference evidence="2 3" key="1">
    <citation type="submission" date="2020-08" db="EMBL/GenBank/DDBJ databases">
        <title>Genome sequence of Sphingomonas sediminicola KACC 15039T.</title>
        <authorList>
            <person name="Hyun D.-W."/>
            <person name="Bae J.-W."/>
        </authorList>
    </citation>
    <scope>NUCLEOTIDE SEQUENCE [LARGE SCALE GENOMIC DNA]</scope>
    <source>
        <strain evidence="2 3">KACC 15039</strain>
    </source>
</reference>
<evidence type="ECO:0000256" key="1">
    <source>
        <dbReference type="SAM" id="SignalP"/>
    </source>
</evidence>
<protein>
    <submittedName>
        <fullName evidence="2">Uncharacterized protein</fullName>
    </submittedName>
</protein>
<dbReference type="RefSeq" id="WP_187709267.1">
    <property type="nucleotide sequence ID" value="NZ_CP060782.1"/>
</dbReference>
<accession>A0ABX6T9T9</accession>
<feature type="signal peptide" evidence="1">
    <location>
        <begin position="1"/>
        <end position="19"/>
    </location>
</feature>
<dbReference type="EMBL" id="CP060782">
    <property type="protein sequence ID" value="QNP46314.1"/>
    <property type="molecule type" value="Genomic_DNA"/>
</dbReference>
<organism evidence="2 3">
    <name type="scientific">Sphingomonas sediminicola</name>
    <dbReference type="NCBI Taxonomy" id="386874"/>
    <lineage>
        <taxon>Bacteria</taxon>
        <taxon>Pseudomonadati</taxon>
        <taxon>Pseudomonadota</taxon>
        <taxon>Alphaproteobacteria</taxon>
        <taxon>Sphingomonadales</taxon>
        <taxon>Sphingomonadaceae</taxon>
        <taxon>Sphingomonas</taxon>
    </lineage>
</organism>
<keyword evidence="3" id="KW-1185">Reference proteome</keyword>
<keyword evidence="1" id="KW-0732">Signal</keyword>
<feature type="chain" id="PRO_5045304506" evidence="1">
    <location>
        <begin position="20"/>
        <end position="185"/>
    </location>
</feature>